<dbReference type="KEGG" id="mpof:MPOR_35220"/>
<dbReference type="Gene3D" id="3.30.530.20">
    <property type="match status" value="1"/>
</dbReference>
<protein>
    <submittedName>
        <fullName evidence="4">Polyketide cyclase</fullName>
    </submittedName>
</protein>
<feature type="region of interest" description="Disordered" evidence="2">
    <location>
        <begin position="1"/>
        <end position="40"/>
    </location>
</feature>
<dbReference type="InterPro" id="IPR013538">
    <property type="entry name" value="ASHA1/2-like_C"/>
</dbReference>
<feature type="compositionally biased region" description="Basic and acidic residues" evidence="2">
    <location>
        <begin position="1"/>
        <end position="10"/>
    </location>
</feature>
<evidence type="ECO:0000256" key="1">
    <source>
        <dbReference type="ARBA" id="ARBA00006817"/>
    </source>
</evidence>
<dbReference type="EMBL" id="AP022570">
    <property type="protein sequence ID" value="BBX52496.1"/>
    <property type="molecule type" value="Genomic_DNA"/>
</dbReference>
<evidence type="ECO:0000313" key="5">
    <source>
        <dbReference type="Proteomes" id="UP000466785"/>
    </source>
</evidence>
<reference evidence="4 5" key="1">
    <citation type="journal article" date="2019" name="Emerg. Microbes Infect.">
        <title>Comprehensive subspecies identification of 175 nontuberculous mycobacteria species based on 7547 genomic profiles.</title>
        <authorList>
            <person name="Matsumoto Y."/>
            <person name="Kinjo T."/>
            <person name="Motooka D."/>
            <person name="Nabeya D."/>
            <person name="Jung N."/>
            <person name="Uechi K."/>
            <person name="Horii T."/>
            <person name="Iida T."/>
            <person name="Fujita J."/>
            <person name="Nakamura S."/>
        </authorList>
    </citation>
    <scope>NUCLEOTIDE SEQUENCE [LARGE SCALE GENOMIC DNA]</scope>
    <source>
        <strain evidence="4 5">JCM 12603</strain>
    </source>
</reference>
<dbReference type="Proteomes" id="UP000466785">
    <property type="component" value="Chromosome"/>
</dbReference>
<dbReference type="SUPFAM" id="SSF55961">
    <property type="entry name" value="Bet v1-like"/>
    <property type="match status" value="1"/>
</dbReference>
<keyword evidence="5" id="KW-1185">Reference proteome</keyword>
<evidence type="ECO:0000256" key="2">
    <source>
        <dbReference type="SAM" id="MobiDB-lite"/>
    </source>
</evidence>
<sequence length="195" mass="21766">MQRVGRRNDSGRLSTHAGYPAARPRNSGPRFLGDEFGHGDDMSDNTKVTVERTISAPVDAVFDVLSNPENHHKLDGSGFVRSVDHADRIQHVGEVFTMNMQGDHMGGEYKTDNHVTGCVKDKLLAWKTAPAGTEPPGWEWLWELESQGPGETLVRHTYDWSQVTDKKLLEKVRFPLVTEEQLNDTLSRLAAEVSS</sequence>
<accession>A0A6N4VA48</accession>
<dbReference type="Pfam" id="PF08327">
    <property type="entry name" value="AHSA1"/>
    <property type="match status" value="1"/>
</dbReference>
<dbReference type="AlphaFoldDB" id="A0A6N4VA48"/>
<organism evidence="4 5">
    <name type="scientific">Mycolicibacterium poriferae</name>
    <dbReference type="NCBI Taxonomy" id="39694"/>
    <lineage>
        <taxon>Bacteria</taxon>
        <taxon>Bacillati</taxon>
        <taxon>Actinomycetota</taxon>
        <taxon>Actinomycetes</taxon>
        <taxon>Mycobacteriales</taxon>
        <taxon>Mycobacteriaceae</taxon>
        <taxon>Mycolicibacterium</taxon>
    </lineage>
</organism>
<name>A0A6N4VA48_9MYCO</name>
<comment type="similarity">
    <text evidence="1">Belongs to the AHA1 family.</text>
</comment>
<dbReference type="InterPro" id="IPR023393">
    <property type="entry name" value="START-like_dom_sf"/>
</dbReference>
<evidence type="ECO:0000313" key="4">
    <source>
        <dbReference type="EMBL" id="BBX52496.1"/>
    </source>
</evidence>
<evidence type="ECO:0000259" key="3">
    <source>
        <dbReference type="Pfam" id="PF08327"/>
    </source>
</evidence>
<proteinExistence type="inferred from homology"/>
<feature type="domain" description="Activator of Hsp90 ATPase homologue 1/2-like C-terminal" evidence="3">
    <location>
        <begin position="56"/>
        <end position="192"/>
    </location>
</feature>
<dbReference type="CDD" id="cd07825">
    <property type="entry name" value="SRPBCC_7"/>
    <property type="match status" value="1"/>
</dbReference>
<gene>
    <name evidence="4" type="ORF">MPOR_35220</name>
</gene>